<sequence length="156" mass="18092">MNKILVSYFSASGTTKNVAQKLARALEADLFEIEPETPYTTSDLNWNDKQSRSTIEIEDLNVRPGIARKVSNLENYDRIVLGFPVWWYTAPRIINTFLEENDLTNKRIYIFVTSGGSSSEGSMENLKKSYPNLNFIDSRRFTENEDKNEYIKWMSE</sequence>
<protein>
    <submittedName>
        <fullName evidence="2">NAD(P)H-dependent oxidoreductase</fullName>
    </submittedName>
</protein>
<dbReference type="InterPro" id="IPR008254">
    <property type="entry name" value="Flavodoxin/NO_synth"/>
</dbReference>
<dbReference type="Gene3D" id="3.40.50.360">
    <property type="match status" value="1"/>
</dbReference>
<feature type="domain" description="Flavodoxin-like" evidence="1">
    <location>
        <begin position="4"/>
        <end position="156"/>
    </location>
</feature>
<dbReference type="EMBL" id="DVML01000017">
    <property type="protein sequence ID" value="HIU22499.1"/>
    <property type="molecule type" value="Genomic_DNA"/>
</dbReference>
<evidence type="ECO:0000313" key="2">
    <source>
        <dbReference type="EMBL" id="HIU22499.1"/>
    </source>
</evidence>
<dbReference type="AlphaFoldDB" id="A0A9D1HU90"/>
<dbReference type="PROSITE" id="PS50902">
    <property type="entry name" value="FLAVODOXIN_LIKE"/>
    <property type="match status" value="1"/>
</dbReference>
<name>A0A9D1HU90_9BACT</name>
<reference evidence="2" key="2">
    <citation type="journal article" date="2021" name="PeerJ">
        <title>Extensive microbial diversity within the chicken gut microbiome revealed by metagenomics and culture.</title>
        <authorList>
            <person name="Gilroy R."/>
            <person name="Ravi A."/>
            <person name="Getino M."/>
            <person name="Pursley I."/>
            <person name="Horton D.L."/>
            <person name="Alikhan N.F."/>
            <person name="Baker D."/>
            <person name="Gharbi K."/>
            <person name="Hall N."/>
            <person name="Watson M."/>
            <person name="Adriaenssens E.M."/>
            <person name="Foster-Nyarko E."/>
            <person name="Jarju S."/>
            <person name="Secka A."/>
            <person name="Antonio M."/>
            <person name="Oren A."/>
            <person name="Chaudhuri R.R."/>
            <person name="La Ragione R."/>
            <person name="Hildebrand F."/>
            <person name="Pallen M.J."/>
        </authorList>
    </citation>
    <scope>NUCLEOTIDE SEQUENCE</scope>
    <source>
        <strain evidence="2">CHK197-8231</strain>
    </source>
</reference>
<proteinExistence type="predicted"/>
<dbReference type="SUPFAM" id="SSF52218">
    <property type="entry name" value="Flavoproteins"/>
    <property type="match status" value="1"/>
</dbReference>
<comment type="caution">
    <text evidence="2">The sequence shown here is derived from an EMBL/GenBank/DDBJ whole genome shotgun (WGS) entry which is preliminary data.</text>
</comment>
<reference evidence="2" key="1">
    <citation type="submission" date="2020-10" db="EMBL/GenBank/DDBJ databases">
        <authorList>
            <person name="Gilroy R."/>
        </authorList>
    </citation>
    <scope>NUCLEOTIDE SEQUENCE</scope>
    <source>
        <strain evidence="2">CHK197-8231</strain>
    </source>
</reference>
<dbReference type="Proteomes" id="UP000824087">
    <property type="component" value="Unassembled WGS sequence"/>
</dbReference>
<accession>A0A9D1HU90</accession>
<gene>
    <name evidence="2" type="ORF">IAD49_02835</name>
</gene>
<dbReference type="PANTHER" id="PTHR39201:SF1">
    <property type="entry name" value="FLAVODOXIN-LIKE DOMAIN-CONTAINING PROTEIN"/>
    <property type="match status" value="1"/>
</dbReference>
<dbReference type="InterPro" id="IPR029039">
    <property type="entry name" value="Flavoprotein-like_sf"/>
</dbReference>
<evidence type="ECO:0000313" key="3">
    <source>
        <dbReference type="Proteomes" id="UP000824087"/>
    </source>
</evidence>
<dbReference type="PANTHER" id="PTHR39201">
    <property type="entry name" value="EXPORTED PROTEIN-RELATED"/>
    <property type="match status" value="1"/>
</dbReference>
<dbReference type="NCBIfam" id="NF005501">
    <property type="entry name" value="PRK07116.1"/>
    <property type="match status" value="1"/>
</dbReference>
<organism evidence="2 3">
    <name type="scientific">Candidatus Fimihabitans intestinipullorum</name>
    <dbReference type="NCBI Taxonomy" id="2840820"/>
    <lineage>
        <taxon>Bacteria</taxon>
        <taxon>Bacillati</taxon>
        <taxon>Mycoplasmatota</taxon>
        <taxon>Mycoplasmatota incertae sedis</taxon>
        <taxon>Candidatus Fimihabitans</taxon>
    </lineage>
</organism>
<dbReference type="GO" id="GO:0010181">
    <property type="term" value="F:FMN binding"/>
    <property type="evidence" value="ECO:0007669"/>
    <property type="project" value="InterPro"/>
</dbReference>
<dbReference type="Pfam" id="PF12682">
    <property type="entry name" value="Flavodoxin_4"/>
    <property type="match status" value="1"/>
</dbReference>
<evidence type="ECO:0000259" key="1">
    <source>
        <dbReference type="PROSITE" id="PS50902"/>
    </source>
</evidence>